<protein>
    <recommendedName>
        <fullName evidence="4">Lipoprotein</fullName>
    </recommendedName>
</protein>
<keyword evidence="3" id="KW-1185">Reference proteome</keyword>
<evidence type="ECO:0000313" key="3">
    <source>
        <dbReference type="Proteomes" id="UP000324298"/>
    </source>
</evidence>
<dbReference type="Proteomes" id="UP000324298">
    <property type="component" value="Unassembled WGS sequence"/>
</dbReference>
<name>A0A5A9XEJ4_9BACT</name>
<proteinExistence type="predicted"/>
<dbReference type="EMBL" id="SRSD01000006">
    <property type="protein sequence ID" value="KAA0891340.1"/>
    <property type="molecule type" value="Genomic_DNA"/>
</dbReference>
<dbReference type="AlphaFoldDB" id="A0A5A9XEJ4"/>
<feature type="signal peptide" evidence="1">
    <location>
        <begin position="1"/>
        <end position="21"/>
    </location>
</feature>
<dbReference type="RefSeq" id="WP_149307703.1">
    <property type="nucleotide sequence ID" value="NZ_SRSD01000006.1"/>
</dbReference>
<dbReference type="OrthoDB" id="5402051at2"/>
<evidence type="ECO:0000313" key="2">
    <source>
        <dbReference type="EMBL" id="KAA0891340.1"/>
    </source>
</evidence>
<sequence length="140" mass="16239">MIQMFKAGLLLLCCLMIAACSVPNSTIREEFDKSAKTYNKLLRWHEIEGAGMIYMVPEQRDEFIKAAADIKKRDVTITDFRILTSECLPDKGTGEVMAEFDYYILPSNRIKTQSYRQDWVYRAINEQKSWKVKSGLPPFE</sequence>
<accession>A0A5A9XEJ4</accession>
<evidence type="ECO:0008006" key="4">
    <source>
        <dbReference type="Google" id="ProtNLM"/>
    </source>
</evidence>
<evidence type="ECO:0000256" key="1">
    <source>
        <dbReference type="SAM" id="SignalP"/>
    </source>
</evidence>
<reference evidence="2 3" key="1">
    <citation type="submission" date="2019-04" db="EMBL/GenBank/DDBJ databases">
        <title>Geobacter ruber sp. nov., ferric-reducing bacteria isolated from paddy soil.</title>
        <authorList>
            <person name="Xu Z."/>
            <person name="Masuda Y."/>
            <person name="Itoh H."/>
            <person name="Senoo K."/>
        </authorList>
    </citation>
    <scope>NUCLEOTIDE SEQUENCE [LARGE SCALE GENOMIC DNA]</scope>
    <source>
        <strain evidence="2 3">Red88</strain>
    </source>
</reference>
<comment type="caution">
    <text evidence="2">The sequence shown here is derived from an EMBL/GenBank/DDBJ whole genome shotgun (WGS) entry which is preliminary data.</text>
</comment>
<feature type="chain" id="PRO_5023006827" description="Lipoprotein" evidence="1">
    <location>
        <begin position="22"/>
        <end position="140"/>
    </location>
</feature>
<keyword evidence="1" id="KW-0732">Signal</keyword>
<gene>
    <name evidence="2" type="ORF">ET418_11185</name>
</gene>
<organism evidence="2 3">
    <name type="scientific">Oryzomonas rubra</name>
    <dbReference type="NCBI Taxonomy" id="2509454"/>
    <lineage>
        <taxon>Bacteria</taxon>
        <taxon>Pseudomonadati</taxon>
        <taxon>Thermodesulfobacteriota</taxon>
        <taxon>Desulfuromonadia</taxon>
        <taxon>Geobacterales</taxon>
        <taxon>Geobacteraceae</taxon>
        <taxon>Oryzomonas</taxon>
    </lineage>
</organism>
<dbReference type="PROSITE" id="PS51257">
    <property type="entry name" value="PROKAR_LIPOPROTEIN"/>
    <property type="match status" value="1"/>
</dbReference>